<organism evidence="2 3">
    <name type="scientific">Byssochlamys spectabilis (strain No. 5 / NBRC 109023)</name>
    <name type="common">Paecilomyces variotii</name>
    <dbReference type="NCBI Taxonomy" id="1356009"/>
    <lineage>
        <taxon>Eukaryota</taxon>
        <taxon>Fungi</taxon>
        <taxon>Dikarya</taxon>
        <taxon>Ascomycota</taxon>
        <taxon>Pezizomycotina</taxon>
        <taxon>Eurotiomycetes</taxon>
        <taxon>Eurotiomycetidae</taxon>
        <taxon>Eurotiales</taxon>
        <taxon>Thermoascaceae</taxon>
        <taxon>Paecilomyces</taxon>
    </lineage>
</organism>
<dbReference type="EMBL" id="BAUL01000253">
    <property type="protein sequence ID" value="GAD98635.1"/>
    <property type="molecule type" value="Genomic_DNA"/>
</dbReference>
<dbReference type="Gene3D" id="1.25.40.10">
    <property type="entry name" value="Tetratricopeptide repeat domain"/>
    <property type="match status" value="2"/>
</dbReference>
<sequence length="799" mass="90783">MQSHLTKNVFRAILNNEPIHFAQCHGRRGLPPLLSSFRGRRLTLRSPHYLQRRTLFAFNFPPPPAATEQSSAKPLSPETGLKPMRDLSRSLADKSRPPTNDILAKAFRDFFSSRVDTPGVITDFHARLLIVTWKHLKAQQEELEPEEYQAVFSTESLENVLSVLSEARCLEESRDAVQKVARFAFLELCSDRGFGPNNVNQQPLLAYINLLCSHGNPEEARHVVEKFWNQLQKCKPSPWLTVMRGFAMKGDRRQLRRITEELDKQGTKFDRASHEHLTLILIQQDLIEAVKSIYDCPISGNLEPTIATRKAVIKYAVLKSESEWATHVFQSLPRKLTAETRDVILLWEAAKGGKAAELSAKMKAIAAENPELQASLTISTVNDLIELAIGKEDPALALDFLSLASQWGLQPDTQTHMLHLESRVQAGDVDGMLGCLDKIEGIQSVAMSYVPLINRLVTALCMSHPSDALFDQILSLLDPLVENNVRLEAETVAALSHMLLHRRDWDALSELLRPRLGSYDTEERSKIRKSFTTFILDPDLKSEDAWEAYGILKLAFPETGVATRTEIMTSFFKRNRSDLACMVFGHMRQADKLSHRPKPDTYARCFQGLSRTADKENLELVHNMLKLDLEVDINTRILNGLMLAYAACGIPEKSMEIFRDILQSEEGPNHKTITIFFKACENHHNGAQEAFKMMEKTKRLEIAVDRRMYHAYIEALAAQCEFDHAVQAVNQMESEIGYPPTRNTIGLLYNAIPYQYWKEQVEQWAKTTYPDLWSQLEDLPRTEHEEGPKFDAIRNDIAL</sequence>
<reference evidence="3" key="1">
    <citation type="journal article" date="2014" name="Genome Announc.">
        <title>Draft genome sequence of the formaldehyde-resistant fungus Byssochlamys spectabilis No. 5 (anamorph Paecilomyces variotii No. 5) (NBRC109023).</title>
        <authorList>
            <person name="Oka T."/>
            <person name="Ekino K."/>
            <person name="Fukuda K."/>
            <person name="Nomura Y."/>
        </authorList>
    </citation>
    <scope>NUCLEOTIDE SEQUENCE [LARGE SCALE GENOMIC DNA]</scope>
    <source>
        <strain evidence="3">No. 5 / NBRC 109023</strain>
    </source>
</reference>
<dbReference type="HOGENOM" id="CLU_019319_0_0_1"/>
<gene>
    <name evidence="2" type="ORF">PVAR5_7334</name>
</gene>
<dbReference type="InterPro" id="IPR011990">
    <property type="entry name" value="TPR-like_helical_dom_sf"/>
</dbReference>
<dbReference type="eggNOG" id="ENOG502S1M2">
    <property type="taxonomic scope" value="Eukaryota"/>
</dbReference>
<evidence type="ECO:0000256" key="1">
    <source>
        <dbReference type="SAM" id="MobiDB-lite"/>
    </source>
</evidence>
<dbReference type="InParanoid" id="V5I4P0"/>
<accession>V5I4P0</accession>
<protein>
    <recommendedName>
        <fullName evidence="4">Mitochondrial respiratory complex I chaperone</fullName>
    </recommendedName>
</protein>
<evidence type="ECO:0000313" key="2">
    <source>
        <dbReference type="EMBL" id="GAD98635.1"/>
    </source>
</evidence>
<dbReference type="PANTHER" id="PTHR47939">
    <property type="entry name" value="MEMBRANE-ASSOCIATED SALT-INDUCIBLE PROTEIN-LIKE"/>
    <property type="match status" value="1"/>
</dbReference>
<dbReference type="PANTHER" id="PTHR47939:SF5">
    <property type="entry name" value="PENTACOTRIPEPTIDE-REPEAT REGION OF PRORP DOMAIN-CONTAINING PROTEIN"/>
    <property type="match status" value="1"/>
</dbReference>
<keyword evidence="3" id="KW-1185">Reference proteome</keyword>
<dbReference type="AlphaFoldDB" id="V5I4P0"/>
<comment type="caution">
    <text evidence="2">The sequence shown here is derived from an EMBL/GenBank/DDBJ whole genome shotgun (WGS) entry which is preliminary data.</text>
</comment>
<evidence type="ECO:0008006" key="4">
    <source>
        <dbReference type="Google" id="ProtNLM"/>
    </source>
</evidence>
<proteinExistence type="predicted"/>
<evidence type="ECO:0000313" key="3">
    <source>
        <dbReference type="Proteomes" id="UP000018001"/>
    </source>
</evidence>
<dbReference type="Proteomes" id="UP000018001">
    <property type="component" value="Unassembled WGS sequence"/>
</dbReference>
<dbReference type="OrthoDB" id="185373at2759"/>
<name>V5I4P0_BYSSN</name>
<dbReference type="InterPro" id="IPR050667">
    <property type="entry name" value="PPR-containing_protein"/>
</dbReference>
<feature type="region of interest" description="Disordered" evidence="1">
    <location>
        <begin position="61"/>
        <end position="83"/>
    </location>
</feature>